<name>A0A4R9B554_9MICO</name>
<organism evidence="2 3">
    <name type="scientific">Cryobacterium fucosi</name>
    <dbReference type="NCBI Taxonomy" id="1259157"/>
    <lineage>
        <taxon>Bacteria</taxon>
        <taxon>Bacillati</taxon>
        <taxon>Actinomycetota</taxon>
        <taxon>Actinomycetes</taxon>
        <taxon>Micrococcales</taxon>
        <taxon>Microbacteriaceae</taxon>
        <taxon>Cryobacterium</taxon>
    </lineage>
</organism>
<comment type="caution">
    <text evidence="2">The sequence shown here is derived from an EMBL/GenBank/DDBJ whole genome shotgun (WGS) entry which is preliminary data.</text>
</comment>
<keyword evidence="2" id="KW-0808">Transferase</keyword>
<reference evidence="2 3" key="1">
    <citation type="submission" date="2019-03" db="EMBL/GenBank/DDBJ databases">
        <title>Genomics of glacier-inhabiting Cryobacterium strains.</title>
        <authorList>
            <person name="Liu Q."/>
            <person name="Xin Y.-H."/>
        </authorList>
    </citation>
    <scope>NUCLEOTIDE SEQUENCE [LARGE SCALE GENOMIC DNA]</scope>
    <source>
        <strain evidence="2 3">Hh4</strain>
    </source>
</reference>
<proteinExistence type="predicted"/>
<dbReference type="GO" id="GO:0016740">
    <property type="term" value="F:transferase activity"/>
    <property type="evidence" value="ECO:0007669"/>
    <property type="project" value="UniProtKB-KW"/>
</dbReference>
<dbReference type="AlphaFoldDB" id="A0A4R9B554"/>
<keyword evidence="3" id="KW-1185">Reference proteome</keyword>
<dbReference type="Proteomes" id="UP000298313">
    <property type="component" value="Unassembled WGS sequence"/>
</dbReference>
<gene>
    <name evidence="2" type="ORF">E3T48_13055</name>
</gene>
<dbReference type="EMBL" id="SOHH01000087">
    <property type="protein sequence ID" value="TFD74831.1"/>
    <property type="molecule type" value="Genomic_DNA"/>
</dbReference>
<feature type="compositionally biased region" description="Polar residues" evidence="1">
    <location>
        <begin position="40"/>
        <end position="50"/>
    </location>
</feature>
<sequence>MRWRAGRRPARVSAWAPAWAPGLRRRRRASRRFGRPDSWAGQSSCAPSSV</sequence>
<evidence type="ECO:0000313" key="2">
    <source>
        <dbReference type="EMBL" id="TFD74831.1"/>
    </source>
</evidence>
<evidence type="ECO:0000256" key="1">
    <source>
        <dbReference type="SAM" id="MobiDB-lite"/>
    </source>
</evidence>
<feature type="region of interest" description="Disordered" evidence="1">
    <location>
        <begin position="26"/>
        <end position="50"/>
    </location>
</feature>
<accession>A0A4R9B554</accession>
<evidence type="ECO:0000313" key="3">
    <source>
        <dbReference type="Proteomes" id="UP000298313"/>
    </source>
</evidence>
<protein>
    <submittedName>
        <fullName evidence="2">Acetyltransferase</fullName>
    </submittedName>
</protein>